<dbReference type="InterPro" id="IPR023210">
    <property type="entry name" value="NADP_OxRdtase_dom"/>
</dbReference>
<dbReference type="Pfam" id="PF00248">
    <property type="entry name" value="Aldo_ket_red"/>
    <property type="match status" value="1"/>
</dbReference>
<keyword evidence="3" id="KW-0560">Oxidoreductase</keyword>
<proteinExistence type="inferred from homology"/>
<dbReference type="PRINTS" id="PR00069">
    <property type="entry name" value="ALDKETRDTASE"/>
</dbReference>
<dbReference type="Proteomes" id="UP000030300">
    <property type="component" value="Chromosome"/>
</dbReference>
<dbReference type="PANTHER" id="PTHR43827">
    <property type="entry name" value="2,5-DIKETO-D-GLUCONIC ACID REDUCTASE"/>
    <property type="match status" value="1"/>
</dbReference>
<evidence type="ECO:0000256" key="2">
    <source>
        <dbReference type="ARBA" id="ARBA00022857"/>
    </source>
</evidence>
<dbReference type="FunFam" id="3.20.20.100:FF:000002">
    <property type="entry name" value="2,5-diketo-D-gluconic acid reductase A"/>
    <property type="match status" value="1"/>
</dbReference>
<dbReference type="GeneID" id="96611787"/>
<name>A0A0A1DR96_NOCSI</name>
<evidence type="ECO:0000313" key="4">
    <source>
        <dbReference type="EMBL" id="AIY19043.1"/>
    </source>
</evidence>
<dbReference type="InterPro" id="IPR018170">
    <property type="entry name" value="Aldo/ket_reductase_CS"/>
</dbReference>
<reference evidence="4 5" key="1">
    <citation type="journal article" date="2015" name="Genome Announc.">
        <title>Complete Genome Sequence of Steroid-Transforming Nocardioides simplex VKM Ac-2033D.</title>
        <authorList>
            <person name="Shtratnikova V.Y."/>
            <person name="Schelkunov M.I."/>
            <person name="Pekov Y.A."/>
            <person name="Fokina V.V."/>
            <person name="Logacheva M.D."/>
            <person name="Sokolov S.L."/>
            <person name="Bragin E.Y."/>
            <person name="Ashapkin V.V."/>
            <person name="Donova M.V."/>
        </authorList>
    </citation>
    <scope>NUCLEOTIDE SEQUENCE [LARGE SCALE GENOMIC DNA]</scope>
    <source>
        <strain evidence="4 5">VKM Ac-2033D</strain>
    </source>
</reference>
<evidence type="ECO:0000256" key="3">
    <source>
        <dbReference type="ARBA" id="ARBA00023002"/>
    </source>
</evidence>
<dbReference type="STRING" id="2045.KR76_23765"/>
<organism evidence="4 5">
    <name type="scientific">Nocardioides simplex</name>
    <name type="common">Arthrobacter simplex</name>
    <dbReference type="NCBI Taxonomy" id="2045"/>
    <lineage>
        <taxon>Bacteria</taxon>
        <taxon>Bacillati</taxon>
        <taxon>Actinomycetota</taxon>
        <taxon>Actinomycetes</taxon>
        <taxon>Propionibacteriales</taxon>
        <taxon>Nocardioidaceae</taxon>
        <taxon>Pimelobacter</taxon>
    </lineage>
</organism>
<dbReference type="GO" id="GO:0016616">
    <property type="term" value="F:oxidoreductase activity, acting on the CH-OH group of donors, NAD or NADP as acceptor"/>
    <property type="evidence" value="ECO:0007669"/>
    <property type="project" value="UniProtKB-ARBA"/>
</dbReference>
<dbReference type="PROSITE" id="PS00798">
    <property type="entry name" value="ALDOKETO_REDUCTASE_1"/>
    <property type="match status" value="1"/>
</dbReference>
<evidence type="ECO:0000256" key="1">
    <source>
        <dbReference type="ARBA" id="ARBA00007905"/>
    </source>
</evidence>
<accession>A0A0A1DR96</accession>
<keyword evidence="2" id="KW-0521">NADP</keyword>
<dbReference type="AlphaFoldDB" id="A0A0A1DR96"/>
<dbReference type="eggNOG" id="COG0656">
    <property type="taxonomic scope" value="Bacteria"/>
</dbReference>
<dbReference type="InterPro" id="IPR020471">
    <property type="entry name" value="AKR"/>
</dbReference>
<dbReference type="SUPFAM" id="SSF51430">
    <property type="entry name" value="NAD(P)-linked oxidoreductase"/>
    <property type="match status" value="1"/>
</dbReference>
<dbReference type="EMBL" id="CP009896">
    <property type="protein sequence ID" value="AIY19043.1"/>
    <property type="molecule type" value="Genomic_DNA"/>
</dbReference>
<dbReference type="InterPro" id="IPR036812">
    <property type="entry name" value="NAD(P)_OxRdtase_dom_sf"/>
</dbReference>
<protein>
    <submittedName>
        <fullName evidence="4">Oxidoreductase of aldo/keto reductase family, subgroup 1</fullName>
    </submittedName>
</protein>
<comment type="similarity">
    <text evidence="1">Belongs to the aldo/keto reductase family.</text>
</comment>
<dbReference type="HOGENOM" id="CLU_023205_0_1_11"/>
<keyword evidence="5" id="KW-1185">Reference proteome</keyword>
<dbReference type="PANTHER" id="PTHR43827:SF3">
    <property type="entry name" value="NADP-DEPENDENT OXIDOREDUCTASE DOMAIN-CONTAINING PROTEIN"/>
    <property type="match status" value="1"/>
</dbReference>
<sequence>MSIPRLPLHDGTTIPQLGFGVFQVPPADTAAVVTQALEAGYRHLDTAQMYGNEEGVGAALAAAGLPRDEVYVTTKLNNGFHRPDDVRRSFDESLAKLGLDHVDLFLVHWPLPTRYDGDYVSTWRAMAELTADGRARSVGVSNFQPDHLDRIVAETGVVPVVNQIEVHPYTTNDHARAATLRHGALVEAWSPIAKGRVLDDPTIVRIADEVGRTPSQVTLRWHIERGDIVFPKSVRPERMAENLAIFDFTLTPDQVAAIAALDEGDAGRTGPHPDTFDWIPEQA</sequence>
<dbReference type="KEGG" id="psim:KR76_23765"/>
<dbReference type="PIRSF" id="PIRSF000097">
    <property type="entry name" value="AKR"/>
    <property type="match status" value="1"/>
</dbReference>
<dbReference type="Gene3D" id="3.20.20.100">
    <property type="entry name" value="NADP-dependent oxidoreductase domain"/>
    <property type="match status" value="1"/>
</dbReference>
<dbReference type="OrthoDB" id="9804790at2"/>
<dbReference type="RefSeq" id="WP_038681885.1">
    <property type="nucleotide sequence ID" value="NZ_BJMC01000015.1"/>
</dbReference>
<gene>
    <name evidence="4" type="ORF">KR76_23765</name>
</gene>
<dbReference type="PROSITE" id="PS00062">
    <property type="entry name" value="ALDOKETO_REDUCTASE_2"/>
    <property type="match status" value="1"/>
</dbReference>
<evidence type="ECO:0000313" key="5">
    <source>
        <dbReference type="Proteomes" id="UP000030300"/>
    </source>
</evidence>